<evidence type="ECO:0000313" key="5">
    <source>
        <dbReference type="EMBL" id="SEH77989.1"/>
    </source>
</evidence>
<dbReference type="PROSITE" id="PS50949">
    <property type="entry name" value="HTH_GNTR"/>
    <property type="match status" value="1"/>
</dbReference>
<dbReference type="Pfam" id="PF00392">
    <property type="entry name" value="GntR"/>
    <property type="match status" value="1"/>
</dbReference>
<dbReference type="AlphaFoldDB" id="A0A1H6KQU4"/>
<dbReference type="EMBL" id="FNXG01000002">
    <property type="protein sequence ID" value="SEH77989.1"/>
    <property type="molecule type" value="Genomic_DNA"/>
</dbReference>
<evidence type="ECO:0000256" key="3">
    <source>
        <dbReference type="ARBA" id="ARBA00023163"/>
    </source>
</evidence>
<dbReference type="GO" id="GO:0003700">
    <property type="term" value="F:DNA-binding transcription factor activity"/>
    <property type="evidence" value="ECO:0007669"/>
    <property type="project" value="InterPro"/>
</dbReference>
<gene>
    <name evidence="5" type="ORF">SAMN04488075_1007</name>
</gene>
<evidence type="ECO:0000259" key="4">
    <source>
        <dbReference type="PROSITE" id="PS50949"/>
    </source>
</evidence>
<organism evidence="5 6">
    <name type="scientific">Paracoccus alkenifer</name>
    <dbReference type="NCBI Taxonomy" id="65735"/>
    <lineage>
        <taxon>Bacteria</taxon>
        <taxon>Pseudomonadati</taxon>
        <taxon>Pseudomonadota</taxon>
        <taxon>Alphaproteobacteria</taxon>
        <taxon>Rhodobacterales</taxon>
        <taxon>Paracoccaceae</taxon>
        <taxon>Paracoccus</taxon>
    </lineage>
</organism>
<sequence>MLTQENSPKYETAQRGDTLAQQVSRQLSSAILSGMFAPLDRLNIRRLADEMGVSATPAREAILRLISDEVLQINNKGAIIVPERTAPEIAEIFSIRRMLEGQMAASAAAALTDDDIAFLEATQAEFLRSLADADFKEVLRYNSLFHFRIYERAGQPIGLRIVESLWLRIGPTLRHMYPYLQRNRGNHRGHENVIDAARHRDPEALRHAILADLDASETALKRYIANPNGA</sequence>
<dbReference type="STRING" id="65735.SAMN04488075_1007"/>
<dbReference type="SUPFAM" id="SSF46785">
    <property type="entry name" value="Winged helix' DNA-binding domain"/>
    <property type="match status" value="1"/>
</dbReference>
<reference evidence="6" key="1">
    <citation type="submission" date="2016-10" db="EMBL/GenBank/DDBJ databases">
        <authorList>
            <person name="Varghese N."/>
            <person name="Submissions S."/>
        </authorList>
    </citation>
    <scope>NUCLEOTIDE SEQUENCE [LARGE SCALE GENOMIC DNA]</scope>
    <source>
        <strain evidence="6">DSM 11593</strain>
    </source>
</reference>
<dbReference type="InterPro" id="IPR008920">
    <property type="entry name" value="TF_FadR/GntR_C"/>
</dbReference>
<dbReference type="SMART" id="SM00345">
    <property type="entry name" value="HTH_GNTR"/>
    <property type="match status" value="1"/>
</dbReference>
<keyword evidence="3" id="KW-0804">Transcription</keyword>
<keyword evidence="6" id="KW-1185">Reference proteome</keyword>
<dbReference type="InterPro" id="IPR036388">
    <property type="entry name" value="WH-like_DNA-bd_sf"/>
</dbReference>
<dbReference type="InterPro" id="IPR036390">
    <property type="entry name" value="WH_DNA-bd_sf"/>
</dbReference>
<evidence type="ECO:0000256" key="1">
    <source>
        <dbReference type="ARBA" id="ARBA00023015"/>
    </source>
</evidence>
<dbReference type="SUPFAM" id="SSF48008">
    <property type="entry name" value="GntR ligand-binding domain-like"/>
    <property type="match status" value="1"/>
</dbReference>
<dbReference type="Proteomes" id="UP000199125">
    <property type="component" value="Unassembled WGS sequence"/>
</dbReference>
<dbReference type="InterPro" id="IPR011711">
    <property type="entry name" value="GntR_C"/>
</dbReference>
<dbReference type="SMART" id="SM00895">
    <property type="entry name" value="FCD"/>
    <property type="match status" value="1"/>
</dbReference>
<dbReference type="Pfam" id="PF07729">
    <property type="entry name" value="FCD"/>
    <property type="match status" value="1"/>
</dbReference>
<accession>A0A1H6KQU4</accession>
<keyword evidence="2 5" id="KW-0238">DNA-binding</keyword>
<dbReference type="Gene3D" id="1.20.120.530">
    <property type="entry name" value="GntR ligand-binding domain-like"/>
    <property type="match status" value="1"/>
</dbReference>
<evidence type="ECO:0000256" key="2">
    <source>
        <dbReference type="ARBA" id="ARBA00023125"/>
    </source>
</evidence>
<dbReference type="GO" id="GO:0003677">
    <property type="term" value="F:DNA binding"/>
    <property type="evidence" value="ECO:0007669"/>
    <property type="project" value="UniProtKB-KW"/>
</dbReference>
<dbReference type="PANTHER" id="PTHR43537">
    <property type="entry name" value="TRANSCRIPTIONAL REGULATOR, GNTR FAMILY"/>
    <property type="match status" value="1"/>
</dbReference>
<feature type="domain" description="HTH gntR-type" evidence="4">
    <location>
        <begin position="17"/>
        <end position="84"/>
    </location>
</feature>
<keyword evidence="1" id="KW-0805">Transcription regulation</keyword>
<name>A0A1H6KQU4_9RHOB</name>
<proteinExistence type="predicted"/>
<dbReference type="Gene3D" id="1.10.10.10">
    <property type="entry name" value="Winged helix-like DNA-binding domain superfamily/Winged helix DNA-binding domain"/>
    <property type="match status" value="1"/>
</dbReference>
<dbReference type="InterPro" id="IPR000524">
    <property type="entry name" value="Tscrpt_reg_HTH_GntR"/>
</dbReference>
<dbReference type="PANTHER" id="PTHR43537:SF39">
    <property type="entry name" value="HTH-TYPE TRANSCRIPTIONAL REGULATOR MCBR"/>
    <property type="match status" value="1"/>
</dbReference>
<protein>
    <submittedName>
        <fullName evidence="5">DNA-binding transcriptional regulator, GntR family</fullName>
    </submittedName>
</protein>
<evidence type="ECO:0000313" key="6">
    <source>
        <dbReference type="Proteomes" id="UP000199125"/>
    </source>
</evidence>